<name>A0A8T0HWI3_CERPU</name>
<dbReference type="EMBL" id="CM026426">
    <property type="protein sequence ID" value="KAG0575147.1"/>
    <property type="molecule type" value="Genomic_DNA"/>
</dbReference>
<evidence type="ECO:0000313" key="3">
    <source>
        <dbReference type="Proteomes" id="UP000822688"/>
    </source>
</evidence>
<feature type="transmembrane region" description="Helical" evidence="1">
    <location>
        <begin position="68"/>
        <end position="88"/>
    </location>
</feature>
<keyword evidence="1" id="KW-0812">Transmembrane</keyword>
<feature type="transmembrane region" description="Helical" evidence="1">
    <location>
        <begin position="20"/>
        <end position="47"/>
    </location>
</feature>
<gene>
    <name evidence="2" type="ORF">KC19_VG321800</name>
</gene>
<sequence>MHLFPDSLLFFLLALSRDLLILLFFLFFFLLALSRGLLILLFFLFTISQLGRCSSFTFCRQYVQGGSFRYFGGATAQQIFFLLCWISGSLLPLSSPTSIAH</sequence>
<comment type="caution">
    <text evidence="2">The sequence shown here is derived from an EMBL/GenBank/DDBJ whole genome shotgun (WGS) entry which is preliminary data.</text>
</comment>
<keyword evidence="3" id="KW-1185">Reference proteome</keyword>
<keyword evidence="1" id="KW-1133">Transmembrane helix</keyword>
<proteinExistence type="predicted"/>
<dbReference type="AlphaFoldDB" id="A0A8T0HWI3"/>
<evidence type="ECO:0000313" key="2">
    <source>
        <dbReference type="EMBL" id="KAG0575147.1"/>
    </source>
</evidence>
<evidence type="ECO:0000256" key="1">
    <source>
        <dbReference type="SAM" id="Phobius"/>
    </source>
</evidence>
<keyword evidence="1" id="KW-0472">Membrane</keyword>
<organism evidence="2 3">
    <name type="scientific">Ceratodon purpureus</name>
    <name type="common">Fire moss</name>
    <name type="synonym">Dicranum purpureum</name>
    <dbReference type="NCBI Taxonomy" id="3225"/>
    <lineage>
        <taxon>Eukaryota</taxon>
        <taxon>Viridiplantae</taxon>
        <taxon>Streptophyta</taxon>
        <taxon>Embryophyta</taxon>
        <taxon>Bryophyta</taxon>
        <taxon>Bryophytina</taxon>
        <taxon>Bryopsida</taxon>
        <taxon>Dicranidae</taxon>
        <taxon>Pseudoditrichales</taxon>
        <taxon>Ditrichaceae</taxon>
        <taxon>Ceratodon</taxon>
    </lineage>
</organism>
<dbReference type="Proteomes" id="UP000822688">
    <property type="component" value="Chromosome V"/>
</dbReference>
<protein>
    <submittedName>
        <fullName evidence="2">Uncharacterized protein</fullName>
    </submittedName>
</protein>
<reference evidence="2" key="1">
    <citation type="submission" date="2020-06" db="EMBL/GenBank/DDBJ databases">
        <title>WGS assembly of Ceratodon purpureus strain R40.</title>
        <authorList>
            <person name="Carey S.B."/>
            <person name="Jenkins J."/>
            <person name="Shu S."/>
            <person name="Lovell J.T."/>
            <person name="Sreedasyam A."/>
            <person name="Maumus F."/>
            <person name="Tiley G.P."/>
            <person name="Fernandez-Pozo N."/>
            <person name="Barry K."/>
            <person name="Chen C."/>
            <person name="Wang M."/>
            <person name="Lipzen A."/>
            <person name="Daum C."/>
            <person name="Saski C.A."/>
            <person name="Payton A.C."/>
            <person name="Mcbreen J.C."/>
            <person name="Conrad R.E."/>
            <person name="Kollar L.M."/>
            <person name="Olsson S."/>
            <person name="Huttunen S."/>
            <person name="Landis J.B."/>
            <person name="Wickett N.J."/>
            <person name="Johnson M.G."/>
            <person name="Rensing S.A."/>
            <person name="Grimwood J."/>
            <person name="Schmutz J."/>
            <person name="Mcdaniel S.F."/>
        </authorList>
    </citation>
    <scope>NUCLEOTIDE SEQUENCE</scope>
    <source>
        <strain evidence="2">R40</strain>
    </source>
</reference>
<accession>A0A8T0HWI3</accession>